<feature type="domain" description="NID" evidence="11">
    <location>
        <begin position="169"/>
        <end position="258"/>
    </location>
</feature>
<keyword evidence="13" id="KW-1185">Reference proteome</keyword>
<evidence type="ECO:0000256" key="7">
    <source>
        <dbReference type="ARBA" id="ARBA00022588"/>
    </source>
</evidence>
<dbReference type="GO" id="GO:0045087">
    <property type="term" value="P:innate immune response"/>
    <property type="evidence" value="ECO:0007669"/>
    <property type="project" value="UniProtKB-KW"/>
</dbReference>
<dbReference type="GO" id="GO:0045088">
    <property type="term" value="P:regulation of innate immune response"/>
    <property type="evidence" value="ECO:0007669"/>
    <property type="project" value="UniProtKB-ARBA"/>
</dbReference>
<evidence type="ECO:0000256" key="5">
    <source>
        <dbReference type="ARBA" id="ARBA00022490"/>
    </source>
</evidence>
<dbReference type="FunFam" id="3.30.70.330:FF:000300">
    <property type="entry name" value="Interferon-induced protein 35"/>
    <property type="match status" value="1"/>
</dbReference>
<dbReference type="GO" id="GO:0005634">
    <property type="term" value="C:nucleus"/>
    <property type="evidence" value="ECO:0007669"/>
    <property type="project" value="UniProtKB-SubCell"/>
</dbReference>
<keyword evidence="6" id="KW-0964">Secreted</keyword>
<evidence type="ECO:0000256" key="6">
    <source>
        <dbReference type="ARBA" id="ARBA00022525"/>
    </source>
</evidence>
<gene>
    <name evidence="12" type="ORF">GDO81_013015</name>
</gene>
<feature type="domain" description="NID" evidence="11">
    <location>
        <begin position="268"/>
        <end position="356"/>
    </location>
</feature>
<keyword evidence="5" id="KW-0963">Cytoplasm</keyword>
<evidence type="ECO:0000256" key="9">
    <source>
        <dbReference type="ARBA" id="ARBA00023242"/>
    </source>
</evidence>
<comment type="caution">
    <text evidence="12">The sequence shown here is derived from an EMBL/GenBank/DDBJ whole genome shotgun (WGS) entry which is preliminary data.</text>
</comment>
<keyword evidence="8" id="KW-0391">Immunity</keyword>
<dbReference type="Pfam" id="PF07292">
    <property type="entry name" value="NID"/>
    <property type="match status" value="2"/>
</dbReference>
<name>A0AAV7B2A1_ENGPU</name>
<dbReference type="GO" id="GO:0005615">
    <property type="term" value="C:extracellular space"/>
    <property type="evidence" value="ECO:0007669"/>
    <property type="project" value="UniProtKB-ARBA"/>
</dbReference>
<dbReference type="PANTHER" id="PTHR15225:SF1">
    <property type="entry name" value="INTERFERON-INDUCED 35 KDA PROTEIN"/>
    <property type="match status" value="1"/>
</dbReference>
<evidence type="ECO:0000256" key="4">
    <source>
        <dbReference type="ARBA" id="ARBA00010081"/>
    </source>
</evidence>
<dbReference type="InterPro" id="IPR009909">
    <property type="entry name" value="Nmi/IFP35_dom"/>
</dbReference>
<evidence type="ECO:0000256" key="8">
    <source>
        <dbReference type="ARBA" id="ARBA00022859"/>
    </source>
</evidence>
<dbReference type="EMBL" id="WNYA01000006">
    <property type="protein sequence ID" value="KAG8565880.1"/>
    <property type="molecule type" value="Genomic_DNA"/>
</dbReference>
<evidence type="ECO:0000256" key="10">
    <source>
        <dbReference type="SAM" id="Coils"/>
    </source>
</evidence>
<reference evidence="12" key="1">
    <citation type="thesis" date="2020" institute="ProQuest LLC" country="789 East Eisenhower Parkway, Ann Arbor, MI, USA">
        <title>Comparative Genomics and Chromosome Evolution.</title>
        <authorList>
            <person name="Mudd A.B."/>
        </authorList>
    </citation>
    <scope>NUCLEOTIDE SEQUENCE</scope>
    <source>
        <strain evidence="12">237g6f4</strain>
        <tissue evidence="12">Blood</tissue>
    </source>
</reference>
<comment type="similarity">
    <text evidence="4">Belongs to the NMI family.</text>
</comment>
<proteinExistence type="inferred from homology"/>
<evidence type="ECO:0000313" key="13">
    <source>
        <dbReference type="Proteomes" id="UP000824782"/>
    </source>
</evidence>
<accession>A0AAV7B2A1</accession>
<evidence type="ECO:0000256" key="2">
    <source>
        <dbReference type="ARBA" id="ARBA00004496"/>
    </source>
</evidence>
<evidence type="ECO:0000313" key="12">
    <source>
        <dbReference type="EMBL" id="KAG8565880.1"/>
    </source>
</evidence>
<dbReference type="InterPro" id="IPR012677">
    <property type="entry name" value="Nucleotide-bd_a/b_plait_sf"/>
</dbReference>
<keyword evidence="9" id="KW-0539">Nucleus</keyword>
<keyword evidence="7" id="KW-0399">Innate immunity</keyword>
<feature type="coiled-coil region" evidence="10">
    <location>
        <begin position="29"/>
        <end position="116"/>
    </location>
</feature>
<evidence type="ECO:0000256" key="3">
    <source>
        <dbReference type="ARBA" id="ARBA00004613"/>
    </source>
</evidence>
<sequence length="379" mass="43389">MKVKAAKCYEDKTTNEVAEKKPVTDEMEVESLRKEIELYKEKHLALSEDINKLEQKKRETVILAQQFEERAEKQEKNLVAKEWSLRNQDERFMEKIRSMQEENQKLKTREHNMKEDICFLKKETEKLEAICSSGVERKMVFKGKLIDNFPRCGINAKHQIRYPVKGGTALIVFEEASVAANIIRKRHHRVPIEECYINVKAEPVDLVVLDELSMDMNRSPRKILVSNLPAAAESEETLLDKLELFFSKSRNGGGEVENREFLEDSRSVILTFAKEGVAPQLVEKKRFDVPFGGKETHQVCVSPSLDGNITRSVMKNLLSNRTVLITGIPDIKDEETIKDLLEIHFQKSTNGGGEVQNMLYCPEGRNSVAVFEDDKDVSS</sequence>
<dbReference type="AlphaFoldDB" id="A0AAV7B2A1"/>
<comment type="subcellular location">
    <subcellularLocation>
        <location evidence="2">Cytoplasm</location>
    </subcellularLocation>
    <subcellularLocation>
        <location evidence="1">Nucleus</location>
    </subcellularLocation>
    <subcellularLocation>
        <location evidence="3">Secreted</location>
    </subcellularLocation>
</comment>
<organism evidence="12 13">
    <name type="scientific">Engystomops pustulosus</name>
    <name type="common">Tungara frog</name>
    <name type="synonym">Physalaemus pustulosus</name>
    <dbReference type="NCBI Taxonomy" id="76066"/>
    <lineage>
        <taxon>Eukaryota</taxon>
        <taxon>Metazoa</taxon>
        <taxon>Chordata</taxon>
        <taxon>Craniata</taxon>
        <taxon>Vertebrata</taxon>
        <taxon>Euteleostomi</taxon>
        <taxon>Amphibia</taxon>
        <taxon>Batrachia</taxon>
        <taxon>Anura</taxon>
        <taxon>Neobatrachia</taxon>
        <taxon>Hyloidea</taxon>
        <taxon>Leptodactylidae</taxon>
        <taxon>Leiuperinae</taxon>
        <taxon>Engystomops</taxon>
    </lineage>
</organism>
<dbReference type="Proteomes" id="UP000824782">
    <property type="component" value="Unassembled WGS sequence"/>
</dbReference>
<evidence type="ECO:0000259" key="11">
    <source>
        <dbReference type="Pfam" id="PF07292"/>
    </source>
</evidence>
<dbReference type="GO" id="GO:0005737">
    <property type="term" value="C:cytoplasm"/>
    <property type="evidence" value="ECO:0007669"/>
    <property type="project" value="UniProtKB-SubCell"/>
</dbReference>
<dbReference type="Gene3D" id="3.30.70.330">
    <property type="match status" value="2"/>
</dbReference>
<keyword evidence="10" id="KW-0175">Coiled coil</keyword>
<protein>
    <recommendedName>
        <fullName evidence="11">NID domain-containing protein</fullName>
    </recommendedName>
</protein>
<dbReference type="PANTHER" id="PTHR15225">
    <property type="entry name" value="INTERFERON-INDUCED PROTEIN 35/NMI N-MYC/STAT INTERACTING PROTEIN"/>
    <property type="match status" value="1"/>
</dbReference>
<evidence type="ECO:0000256" key="1">
    <source>
        <dbReference type="ARBA" id="ARBA00004123"/>
    </source>
</evidence>